<dbReference type="SUPFAM" id="SSF52833">
    <property type="entry name" value="Thioredoxin-like"/>
    <property type="match status" value="1"/>
</dbReference>
<evidence type="ECO:0000259" key="1">
    <source>
        <dbReference type="Pfam" id="PF01323"/>
    </source>
</evidence>
<accession>A0AAV9HP01</accession>
<dbReference type="InterPro" id="IPR036249">
    <property type="entry name" value="Thioredoxin-like_sf"/>
</dbReference>
<dbReference type="InterPro" id="IPR001853">
    <property type="entry name" value="DSBA-like_thioredoxin_dom"/>
</dbReference>
<evidence type="ECO:0000313" key="2">
    <source>
        <dbReference type="EMBL" id="KAK4462558.1"/>
    </source>
</evidence>
<dbReference type="EMBL" id="MU864970">
    <property type="protein sequence ID" value="KAK4462558.1"/>
    <property type="molecule type" value="Genomic_DNA"/>
</dbReference>
<sequence>MTAFDIKIVSDAICPWCYVGKRRLERAIATYKKDVPGGANDTFNVHWHPFYLDPTLAKAPVDREEHLLKKIGPERLAMSTIHLKKLGEAEGINFTFKAKIGNTRDAHRLIQLAKTKSNDIQNSVVAALFKLHFEEDGDITSQDVLVAAGEKGGLDKSEVKSWLDEGRGGAEVDREVEEAYEEGISGVPNFTINGRYQVSGAQDVSRFIEIFTRAKRAAPDAGSGDLGGTC</sequence>
<reference evidence="2" key="1">
    <citation type="journal article" date="2023" name="Mol. Phylogenet. Evol.">
        <title>Genome-scale phylogeny and comparative genomics of the fungal order Sordariales.</title>
        <authorList>
            <person name="Hensen N."/>
            <person name="Bonometti L."/>
            <person name="Westerberg I."/>
            <person name="Brannstrom I.O."/>
            <person name="Guillou S."/>
            <person name="Cros-Aarteil S."/>
            <person name="Calhoun S."/>
            <person name="Haridas S."/>
            <person name="Kuo A."/>
            <person name="Mondo S."/>
            <person name="Pangilinan J."/>
            <person name="Riley R."/>
            <person name="LaButti K."/>
            <person name="Andreopoulos B."/>
            <person name="Lipzen A."/>
            <person name="Chen C."/>
            <person name="Yan M."/>
            <person name="Daum C."/>
            <person name="Ng V."/>
            <person name="Clum A."/>
            <person name="Steindorff A."/>
            <person name="Ohm R.A."/>
            <person name="Martin F."/>
            <person name="Silar P."/>
            <person name="Natvig D.O."/>
            <person name="Lalanne C."/>
            <person name="Gautier V."/>
            <person name="Ament-Velasquez S.L."/>
            <person name="Kruys A."/>
            <person name="Hutchinson M.I."/>
            <person name="Powell A.J."/>
            <person name="Barry K."/>
            <person name="Miller A.N."/>
            <person name="Grigoriev I.V."/>
            <person name="Debuchy R."/>
            <person name="Gladieux P."/>
            <person name="Hiltunen Thoren M."/>
            <person name="Johannesson H."/>
        </authorList>
    </citation>
    <scope>NUCLEOTIDE SEQUENCE</scope>
    <source>
        <strain evidence="2">PSN324</strain>
    </source>
</reference>
<gene>
    <name evidence="2" type="ORF">QBC42DRAFT_78031</name>
</gene>
<dbReference type="Proteomes" id="UP001321749">
    <property type="component" value="Unassembled WGS sequence"/>
</dbReference>
<organism evidence="2 3">
    <name type="scientific">Cladorrhinum samala</name>
    <dbReference type="NCBI Taxonomy" id="585594"/>
    <lineage>
        <taxon>Eukaryota</taxon>
        <taxon>Fungi</taxon>
        <taxon>Dikarya</taxon>
        <taxon>Ascomycota</taxon>
        <taxon>Pezizomycotina</taxon>
        <taxon>Sordariomycetes</taxon>
        <taxon>Sordariomycetidae</taxon>
        <taxon>Sordariales</taxon>
        <taxon>Podosporaceae</taxon>
        <taxon>Cladorrhinum</taxon>
    </lineage>
</organism>
<dbReference type="AlphaFoldDB" id="A0AAV9HP01"/>
<dbReference type="GO" id="GO:0016491">
    <property type="term" value="F:oxidoreductase activity"/>
    <property type="evidence" value="ECO:0007669"/>
    <property type="project" value="InterPro"/>
</dbReference>
<feature type="domain" description="DSBA-like thioredoxin" evidence="1">
    <location>
        <begin position="6"/>
        <end position="207"/>
    </location>
</feature>
<dbReference type="PANTHER" id="PTHR13887">
    <property type="entry name" value="GLUTATHIONE S-TRANSFERASE KAPPA"/>
    <property type="match status" value="1"/>
</dbReference>
<name>A0AAV9HP01_9PEZI</name>
<dbReference type="PANTHER" id="PTHR13887:SF41">
    <property type="entry name" value="THIOREDOXIN SUPERFAMILY PROTEIN"/>
    <property type="match status" value="1"/>
</dbReference>
<evidence type="ECO:0000313" key="3">
    <source>
        <dbReference type="Proteomes" id="UP001321749"/>
    </source>
</evidence>
<protein>
    <submittedName>
        <fullName evidence="2">Thioredoxin-like protein</fullName>
    </submittedName>
</protein>
<reference evidence="2" key="2">
    <citation type="submission" date="2023-06" db="EMBL/GenBank/DDBJ databases">
        <authorList>
            <consortium name="Lawrence Berkeley National Laboratory"/>
            <person name="Mondo S.J."/>
            <person name="Hensen N."/>
            <person name="Bonometti L."/>
            <person name="Westerberg I."/>
            <person name="Brannstrom I.O."/>
            <person name="Guillou S."/>
            <person name="Cros-Aarteil S."/>
            <person name="Calhoun S."/>
            <person name="Haridas S."/>
            <person name="Kuo A."/>
            <person name="Pangilinan J."/>
            <person name="Riley R."/>
            <person name="Labutti K."/>
            <person name="Andreopoulos B."/>
            <person name="Lipzen A."/>
            <person name="Chen C."/>
            <person name="Yanf M."/>
            <person name="Daum C."/>
            <person name="Ng V."/>
            <person name="Clum A."/>
            <person name="Steindorff A."/>
            <person name="Ohm R."/>
            <person name="Martin F."/>
            <person name="Silar P."/>
            <person name="Natvig D."/>
            <person name="Lalanne C."/>
            <person name="Gautier V."/>
            <person name="Ament-Velasquez S.L."/>
            <person name="Kruys A."/>
            <person name="Hutchinson M.I."/>
            <person name="Powell A.J."/>
            <person name="Barry K."/>
            <person name="Miller A.N."/>
            <person name="Grigoriev I.V."/>
            <person name="Debuchy R."/>
            <person name="Gladieux P."/>
            <person name="Thoren M.H."/>
            <person name="Johannesson H."/>
        </authorList>
    </citation>
    <scope>NUCLEOTIDE SEQUENCE</scope>
    <source>
        <strain evidence="2">PSN324</strain>
    </source>
</reference>
<proteinExistence type="predicted"/>
<dbReference type="Pfam" id="PF01323">
    <property type="entry name" value="DSBA"/>
    <property type="match status" value="1"/>
</dbReference>
<comment type="caution">
    <text evidence="2">The sequence shown here is derived from an EMBL/GenBank/DDBJ whole genome shotgun (WGS) entry which is preliminary data.</text>
</comment>
<dbReference type="Gene3D" id="3.40.30.10">
    <property type="entry name" value="Glutaredoxin"/>
    <property type="match status" value="1"/>
</dbReference>
<keyword evidence="3" id="KW-1185">Reference proteome</keyword>
<dbReference type="CDD" id="cd03024">
    <property type="entry name" value="DsbA_FrnE"/>
    <property type="match status" value="1"/>
</dbReference>